<evidence type="ECO:0000256" key="5">
    <source>
        <dbReference type="ARBA" id="ARBA00022737"/>
    </source>
</evidence>
<dbReference type="PANTHER" id="PTHR31736:SF6">
    <property type="entry name" value="EXOPOLYGALACTURONASE B-RELATED"/>
    <property type="match status" value="1"/>
</dbReference>
<evidence type="ECO:0000256" key="6">
    <source>
        <dbReference type="ARBA" id="ARBA00022801"/>
    </source>
</evidence>
<dbReference type="STRING" id="1306861.A0A4U6X781"/>
<dbReference type="AlphaFoldDB" id="A0A4U6X781"/>
<evidence type="ECO:0000256" key="9">
    <source>
        <dbReference type="ARBA" id="ARBA00023295"/>
    </source>
</evidence>
<dbReference type="GO" id="GO:0005576">
    <property type="term" value="C:extracellular region"/>
    <property type="evidence" value="ECO:0007669"/>
    <property type="project" value="UniProtKB-SubCell"/>
</dbReference>
<keyword evidence="8" id="KW-0325">Glycoprotein</keyword>
<dbReference type="GO" id="GO:0047911">
    <property type="term" value="F:galacturan 1,4-alpha-galacturonidase activity"/>
    <property type="evidence" value="ECO:0007669"/>
    <property type="project" value="UniProtKB-EC"/>
</dbReference>
<sequence length="517" mass="57313">MPRGLGLRSPTIKKDPYAPNVSGGCSETISFFLSGSINTNNHTMRFSALLASFVVATGASSSAAAAAAVDALPFSHVPRNVQEFREKHPVARRAPGCRRTFTPRASRDDADDVSAEFLDAVKKANNGGAVYLPEGQTFVIGRPLDLTFLNDIHVRLEGTVRFTDDVPYWQANAFYHPFQRSLMFWKWGGKDIKIFGEGTLDGQGQRWWNEFSGAEILDPNNAYLRPILFYAEHAENLHVEGILMKDSPVWHNFIVESKHITYRDVIVEAKSNNATVEPKNGDFFNSLNVEHVKIERVWVDSDDDCFSPKSNNTDIHVDTMYCNNSHGQSLGSLGQYEGEHVFVRDVVIENVWMLNGNNGARIKVWAGEHVATGFVDNVTFRNFYSANDDWPVFLDSCYFNVDEATCNRFPSKIKVSNVLFENFRGYSSGRRGRAVARVSCSTNADGLCRNIRFKDFNVTSPCGGTPVVICDGLDADLGVPCVPFNSAEAQAALADRCTGSKASIDAPWPVRDYGARS</sequence>
<evidence type="ECO:0000256" key="7">
    <source>
        <dbReference type="ARBA" id="ARBA00023157"/>
    </source>
</evidence>
<evidence type="ECO:0000256" key="8">
    <source>
        <dbReference type="ARBA" id="ARBA00023180"/>
    </source>
</evidence>
<comment type="function">
    <text evidence="11">Specific in hydrolyzing the terminal glycosidic bond of polygalacturonic acid and oligogalacturonates.</text>
</comment>
<comment type="similarity">
    <text evidence="2 16">Belongs to the glycosyl hydrolase 28 family.</text>
</comment>
<comment type="caution">
    <text evidence="17">The sequence shown here is derived from an EMBL/GenBank/DDBJ whole genome shotgun (WGS) entry which is preliminary data.</text>
</comment>
<dbReference type="OrthoDB" id="187139at2759"/>
<evidence type="ECO:0000256" key="12">
    <source>
        <dbReference type="ARBA" id="ARBA00038933"/>
    </source>
</evidence>
<evidence type="ECO:0000256" key="10">
    <source>
        <dbReference type="ARBA" id="ARBA00023316"/>
    </source>
</evidence>
<keyword evidence="3" id="KW-0964">Secreted</keyword>
<evidence type="ECO:0000313" key="18">
    <source>
        <dbReference type="Proteomes" id="UP000310108"/>
    </source>
</evidence>
<gene>
    <name evidence="17" type="primary">pgxB</name>
    <name evidence="17" type="ORF">CTA1_10978</name>
</gene>
<comment type="subcellular location">
    <subcellularLocation>
        <location evidence="1">Secreted</location>
    </subcellularLocation>
</comment>
<dbReference type="EMBL" id="PJEX01000316">
    <property type="protein sequence ID" value="TKW51330.1"/>
    <property type="molecule type" value="Genomic_DNA"/>
</dbReference>
<dbReference type="InterPro" id="IPR000743">
    <property type="entry name" value="Glyco_hydro_28"/>
</dbReference>
<protein>
    <recommendedName>
        <fullName evidence="12">galacturonan 1,4-alpha-galacturonidase</fullName>
        <ecNumber evidence="12">3.2.1.67</ecNumber>
    </recommendedName>
    <alternativeName>
        <fullName evidence="13">Galacturan 1,4-alpha-galacturonidase B</fullName>
    </alternativeName>
    <alternativeName>
        <fullName evidence="14">Poly(1,4-alpha-D-galacturonide)galacturonohydrolase B</fullName>
    </alternativeName>
</protein>
<dbReference type="InterPro" id="IPR012334">
    <property type="entry name" value="Pectin_lyas_fold"/>
</dbReference>
<keyword evidence="4" id="KW-0732">Signal</keyword>
<evidence type="ECO:0000256" key="4">
    <source>
        <dbReference type="ARBA" id="ARBA00022729"/>
    </source>
</evidence>
<dbReference type="SUPFAM" id="SSF51126">
    <property type="entry name" value="Pectin lyase-like"/>
    <property type="match status" value="1"/>
</dbReference>
<evidence type="ECO:0000313" key="17">
    <source>
        <dbReference type="EMBL" id="TKW51330.1"/>
    </source>
</evidence>
<keyword evidence="5" id="KW-0677">Repeat</keyword>
<evidence type="ECO:0000256" key="16">
    <source>
        <dbReference type="RuleBase" id="RU361169"/>
    </source>
</evidence>
<dbReference type="GO" id="GO:0004650">
    <property type="term" value="F:polygalacturonase activity"/>
    <property type="evidence" value="ECO:0007669"/>
    <property type="project" value="InterPro"/>
</dbReference>
<keyword evidence="7" id="KW-1015">Disulfide bond</keyword>
<dbReference type="GO" id="GO:0005975">
    <property type="term" value="P:carbohydrate metabolic process"/>
    <property type="evidence" value="ECO:0007669"/>
    <property type="project" value="InterPro"/>
</dbReference>
<dbReference type="Pfam" id="PF00295">
    <property type="entry name" value="Glyco_hydro_28"/>
    <property type="match status" value="1"/>
</dbReference>
<name>A0A4U6X781_9PEZI</name>
<dbReference type="Proteomes" id="UP000310108">
    <property type="component" value="Unassembled WGS sequence"/>
</dbReference>
<dbReference type="Gene3D" id="2.160.20.10">
    <property type="entry name" value="Single-stranded right-handed beta-helix, Pectin lyase-like"/>
    <property type="match status" value="1"/>
</dbReference>
<evidence type="ECO:0000256" key="3">
    <source>
        <dbReference type="ARBA" id="ARBA00022525"/>
    </source>
</evidence>
<proteinExistence type="inferred from homology"/>
<accession>A0A4U6X781</accession>
<dbReference type="EC" id="3.2.1.67" evidence="12"/>
<evidence type="ECO:0000256" key="15">
    <source>
        <dbReference type="ARBA" id="ARBA00048766"/>
    </source>
</evidence>
<evidence type="ECO:0000256" key="14">
    <source>
        <dbReference type="ARBA" id="ARBA00042261"/>
    </source>
</evidence>
<reference evidence="17 18" key="1">
    <citation type="journal article" date="2019" name="PLoS ONE">
        <title>Comparative genome analysis indicates high evolutionary potential of pathogenicity genes in Colletotrichum tanaceti.</title>
        <authorList>
            <person name="Lelwala R.V."/>
            <person name="Korhonen P.K."/>
            <person name="Young N.D."/>
            <person name="Scott J.B."/>
            <person name="Ades P.A."/>
            <person name="Gasser R.B."/>
            <person name="Taylor P.W.J."/>
        </authorList>
    </citation>
    <scope>NUCLEOTIDE SEQUENCE [LARGE SCALE GENOMIC DNA]</scope>
    <source>
        <strain evidence="17">BRIP57314</strain>
    </source>
</reference>
<evidence type="ECO:0000256" key="11">
    <source>
        <dbReference type="ARBA" id="ARBA00037312"/>
    </source>
</evidence>
<organism evidence="17 18">
    <name type="scientific">Colletotrichum tanaceti</name>
    <dbReference type="NCBI Taxonomy" id="1306861"/>
    <lineage>
        <taxon>Eukaryota</taxon>
        <taxon>Fungi</taxon>
        <taxon>Dikarya</taxon>
        <taxon>Ascomycota</taxon>
        <taxon>Pezizomycotina</taxon>
        <taxon>Sordariomycetes</taxon>
        <taxon>Hypocreomycetidae</taxon>
        <taxon>Glomerellales</taxon>
        <taxon>Glomerellaceae</taxon>
        <taxon>Colletotrichum</taxon>
        <taxon>Colletotrichum destructivum species complex</taxon>
    </lineage>
</organism>
<keyword evidence="6 16" id="KW-0378">Hydrolase</keyword>
<dbReference type="PANTHER" id="PTHR31736">
    <property type="match status" value="1"/>
</dbReference>
<dbReference type="GO" id="GO:0071555">
    <property type="term" value="P:cell wall organization"/>
    <property type="evidence" value="ECO:0007669"/>
    <property type="project" value="UniProtKB-KW"/>
</dbReference>
<evidence type="ECO:0000256" key="1">
    <source>
        <dbReference type="ARBA" id="ARBA00004613"/>
    </source>
</evidence>
<comment type="catalytic activity">
    <reaction evidence="15">
        <text>[(1-&gt;4)-alpha-D-galacturonosyl](n) + H2O = alpha-D-galacturonate + [(1-&gt;4)-alpha-D-galacturonosyl](n-1)</text>
        <dbReference type="Rhea" id="RHEA:14117"/>
        <dbReference type="Rhea" id="RHEA-COMP:14570"/>
        <dbReference type="Rhea" id="RHEA-COMP:14572"/>
        <dbReference type="ChEBI" id="CHEBI:15377"/>
        <dbReference type="ChEBI" id="CHEBI:58658"/>
        <dbReference type="ChEBI" id="CHEBI:140523"/>
        <dbReference type="EC" id="3.2.1.67"/>
    </reaction>
</comment>
<keyword evidence="9 16" id="KW-0326">Glycosidase</keyword>
<evidence type="ECO:0000256" key="13">
    <source>
        <dbReference type="ARBA" id="ARBA00041473"/>
    </source>
</evidence>
<keyword evidence="18" id="KW-1185">Reference proteome</keyword>
<keyword evidence="10" id="KW-0961">Cell wall biogenesis/degradation</keyword>
<dbReference type="InterPro" id="IPR011050">
    <property type="entry name" value="Pectin_lyase_fold/virulence"/>
</dbReference>
<evidence type="ECO:0000256" key="2">
    <source>
        <dbReference type="ARBA" id="ARBA00008834"/>
    </source>
</evidence>